<proteinExistence type="predicted"/>
<evidence type="ECO:0000256" key="1">
    <source>
        <dbReference type="SAM" id="MobiDB-lite"/>
    </source>
</evidence>
<feature type="region of interest" description="Disordered" evidence="1">
    <location>
        <begin position="167"/>
        <end position="206"/>
    </location>
</feature>
<name>W6Y9K6_COCC2</name>
<dbReference type="GeneID" id="19146816"/>
<dbReference type="Proteomes" id="UP000053841">
    <property type="component" value="Unassembled WGS sequence"/>
</dbReference>
<organism evidence="2 3">
    <name type="scientific">Cochliobolus carbonum (strain 26-R-13)</name>
    <name type="common">Maize leaf spot fungus</name>
    <name type="synonym">Bipolaris zeicola</name>
    <dbReference type="NCBI Taxonomy" id="930089"/>
    <lineage>
        <taxon>Eukaryota</taxon>
        <taxon>Fungi</taxon>
        <taxon>Dikarya</taxon>
        <taxon>Ascomycota</taxon>
        <taxon>Pezizomycotina</taxon>
        <taxon>Dothideomycetes</taxon>
        <taxon>Pleosporomycetidae</taxon>
        <taxon>Pleosporales</taxon>
        <taxon>Pleosporineae</taxon>
        <taxon>Pleosporaceae</taxon>
        <taxon>Bipolaris</taxon>
    </lineage>
</organism>
<evidence type="ECO:0000313" key="2">
    <source>
        <dbReference type="EMBL" id="EUC27781.1"/>
    </source>
</evidence>
<sequence>MYYQQQERCTEGVLGGDVVLALVDQKGSDAIVRLPRRTYISRWVSCNEGTWQGPGRVRAHAVGHFDMHCSNRRETGKQRHCPELEGPDWGHGRRREHECGHGAAAQSGCRRGRHLIGWGGSSAMRGQLRVDEKVDEKRYRSMWPECRHAGGRGRRHWVDVIKSATAAAEGGEGGGGGDDDNNSSNAHGGREGGCNRVGGRAAVPWL</sequence>
<evidence type="ECO:0000313" key="3">
    <source>
        <dbReference type="Proteomes" id="UP000053841"/>
    </source>
</evidence>
<dbReference type="EMBL" id="KI964878">
    <property type="protein sequence ID" value="EUC27781.1"/>
    <property type="molecule type" value="Genomic_DNA"/>
</dbReference>
<dbReference type="KEGG" id="bze:COCCADRAFT_30818"/>
<accession>W6Y9K6</accession>
<keyword evidence="3" id="KW-1185">Reference proteome</keyword>
<dbReference type="AlphaFoldDB" id="W6Y9K6"/>
<dbReference type="RefSeq" id="XP_007717916.1">
    <property type="nucleotide sequence ID" value="XM_007719726.1"/>
</dbReference>
<protein>
    <submittedName>
        <fullName evidence="2">Uncharacterized protein</fullName>
    </submittedName>
</protein>
<dbReference type="HOGENOM" id="CLU_1331734_0_0_1"/>
<reference evidence="2 3" key="1">
    <citation type="journal article" date="2013" name="PLoS Genet.">
        <title>Comparative genome structure, secondary metabolite, and effector coding capacity across Cochliobolus pathogens.</title>
        <authorList>
            <person name="Condon B.J."/>
            <person name="Leng Y."/>
            <person name="Wu D."/>
            <person name="Bushley K.E."/>
            <person name="Ohm R.A."/>
            <person name="Otillar R."/>
            <person name="Martin J."/>
            <person name="Schackwitz W."/>
            <person name="Grimwood J."/>
            <person name="MohdZainudin N."/>
            <person name="Xue C."/>
            <person name="Wang R."/>
            <person name="Manning V.A."/>
            <person name="Dhillon B."/>
            <person name="Tu Z.J."/>
            <person name="Steffenson B.J."/>
            <person name="Salamov A."/>
            <person name="Sun H."/>
            <person name="Lowry S."/>
            <person name="LaButti K."/>
            <person name="Han J."/>
            <person name="Copeland A."/>
            <person name="Lindquist E."/>
            <person name="Barry K."/>
            <person name="Schmutz J."/>
            <person name="Baker S.E."/>
            <person name="Ciuffetti L.M."/>
            <person name="Grigoriev I.V."/>
            <person name="Zhong S."/>
            <person name="Turgeon B.G."/>
        </authorList>
    </citation>
    <scope>NUCLEOTIDE SEQUENCE [LARGE SCALE GENOMIC DNA]</scope>
    <source>
        <strain evidence="2 3">26-R-13</strain>
    </source>
</reference>
<gene>
    <name evidence="2" type="ORF">COCCADRAFT_30818</name>
</gene>